<dbReference type="Proteomes" id="UP000693892">
    <property type="component" value="Unassembled WGS sequence"/>
</dbReference>
<evidence type="ECO:0000259" key="2">
    <source>
        <dbReference type="Pfam" id="PF03466"/>
    </source>
</evidence>
<sequence>MNESTNAGEADPARRTDDVERTPGDEVASSDGAGSAGPRASEDHPADRGAPPLRVGFARGVAPGKWARRWADSGGGPLELVPLPVSGRAPAGLDIVLERVPPGERPTGTAGGAGDTSAATGLDPARLAVHLYEESLALVVAADHELAGEGAADRDALALVTLLAHPDHATAWPDPAAWEDPSWAPRDAAAALDLVATGLGAILLPLPLARHLGSKRAHAVLPLRLDPPLPGTTIWASWAAERDAADVQRFIGTLRGRTARSGRGDAEPSGPDARDGGSARDRGRSGGAAGAGSGSSGRGRQSAPKPKLPKNSRGAQLAAAKARRRGKR</sequence>
<feature type="compositionally biased region" description="Basic and acidic residues" evidence="1">
    <location>
        <begin position="11"/>
        <end position="24"/>
    </location>
</feature>
<keyword evidence="4" id="KW-1185">Reference proteome</keyword>
<proteinExistence type="predicted"/>
<organism evidence="3 4">
    <name type="scientific">Leucobacter soli</name>
    <dbReference type="NCBI Taxonomy" id="2812850"/>
    <lineage>
        <taxon>Bacteria</taxon>
        <taxon>Bacillati</taxon>
        <taxon>Actinomycetota</taxon>
        <taxon>Actinomycetes</taxon>
        <taxon>Micrococcales</taxon>
        <taxon>Microbacteriaceae</taxon>
        <taxon>Leucobacter</taxon>
    </lineage>
</organism>
<dbReference type="EMBL" id="CAJVAP010000034">
    <property type="protein sequence ID" value="CAG7620005.1"/>
    <property type="molecule type" value="Genomic_DNA"/>
</dbReference>
<reference evidence="3" key="1">
    <citation type="submission" date="2021-06" db="EMBL/GenBank/DDBJ databases">
        <authorList>
            <person name="Criscuolo A."/>
        </authorList>
    </citation>
    <scope>NUCLEOTIDE SEQUENCE</scope>
    <source>
        <strain evidence="3">CIP111803</strain>
    </source>
</reference>
<name>A0A916K0T2_9MICO</name>
<protein>
    <recommendedName>
        <fullName evidence="2">LysR substrate-binding domain-containing protein</fullName>
    </recommendedName>
</protein>
<evidence type="ECO:0000313" key="3">
    <source>
        <dbReference type="EMBL" id="CAG7620005.1"/>
    </source>
</evidence>
<comment type="caution">
    <text evidence="3">The sequence shown here is derived from an EMBL/GenBank/DDBJ whole genome shotgun (WGS) entry which is preliminary data.</text>
</comment>
<gene>
    <name evidence="3" type="ORF">LEUCIP111803_02337</name>
</gene>
<feature type="compositionally biased region" description="Gly residues" evidence="1">
    <location>
        <begin position="285"/>
        <end position="297"/>
    </location>
</feature>
<dbReference type="RefSeq" id="WP_218116261.1">
    <property type="nucleotide sequence ID" value="NZ_CAJVAP010000034.1"/>
</dbReference>
<feature type="domain" description="LysR substrate-binding" evidence="2">
    <location>
        <begin position="127"/>
        <end position="257"/>
    </location>
</feature>
<feature type="region of interest" description="Disordered" evidence="1">
    <location>
        <begin position="1"/>
        <end position="56"/>
    </location>
</feature>
<feature type="region of interest" description="Disordered" evidence="1">
    <location>
        <begin position="255"/>
        <end position="328"/>
    </location>
</feature>
<dbReference type="Pfam" id="PF03466">
    <property type="entry name" value="LysR_substrate"/>
    <property type="match status" value="1"/>
</dbReference>
<feature type="compositionally biased region" description="Basic and acidic residues" evidence="1">
    <location>
        <begin position="262"/>
        <end position="284"/>
    </location>
</feature>
<dbReference type="AlphaFoldDB" id="A0A916K0T2"/>
<dbReference type="InterPro" id="IPR005119">
    <property type="entry name" value="LysR_subst-bd"/>
</dbReference>
<accession>A0A916K0T2</accession>
<evidence type="ECO:0000313" key="4">
    <source>
        <dbReference type="Proteomes" id="UP000693892"/>
    </source>
</evidence>
<evidence type="ECO:0000256" key="1">
    <source>
        <dbReference type="SAM" id="MobiDB-lite"/>
    </source>
</evidence>